<dbReference type="Proteomes" id="UP000248987">
    <property type="component" value="Unassembled WGS sequence"/>
</dbReference>
<comment type="caution">
    <text evidence="1">The sequence shown here is derived from an EMBL/GenBank/DDBJ whole genome shotgun (WGS) entry which is preliminary data.</text>
</comment>
<dbReference type="AlphaFoldDB" id="A0A327S1Q9"/>
<evidence type="ECO:0000313" key="1">
    <source>
        <dbReference type="EMBL" id="RAJ22232.1"/>
    </source>
</evidence>
<protein>
    <submittedName>
        <fullName evidence="1">Uncharacterized protein</fullName>
    </submittedName>
</protein>
<proteinExistence type="predicted"/>
<dbReference type="EMBL" id="QLLQ01000010">
    <property type="protein sequence ID" value="RAJ22232.1"/>
    <property type="molecule type" value="Genomic_DNA"/>
</dbReference>
<evidence type="ECO:0000313" key="2">
    <source>
        <dbReference type="Proteomes" id="UP000248987"/>
    </source>
</evidence>
<keyword evidence="2" id="KW-1185">Reference proteome</keyword>
<sequence>MRGSLGQSYDLSIFKNNQHNGHLMNYLLNNSENFETATALSA</sequence>
<gene>
    <name evidence="1" type="ORF">LX77_02543</name>
</gene>
<accession>A0A327S1Q9</accession>
<name>A0A327S1Q9_9FLAO</name>
<organism evidence="1 2">
    <name type="scientific">Gelidibacter algens</name>
    <dbReference type="NCBI Taxonomy" id="49280"/>
    <lineage>
        <taxon>Bacteria</taxon>
        <taxon>Pseudomonadati</taxon>
        <taxon>Bacteroidota</taxon>
        <taxon>Flavobacteriia</taxon>
        <taxon>Flavobacteriales</taxon>
        <taxon>Flavobacteriaceae</taxon>
        <taxon>Gelidibacter</taxon>
    </lineage>
</organism>
<reference evidence="1 2" key="1">
    <citation type="submission" date="2018-06" db="EMBL/GenBank/DDBJ databases">
        <title>Genomic Encyclopedia of Archaeal and Bacterial Type Strains, Phase II (KMG-II): from individual species to whole genera.</title>
        <authorList>
            <person name="Goeker M."/>
        </authorList>
    </citation>
    <scope>NUCLEOTIDE SEQUENCE [LARGE SCALE GENOMIC DNA]</scope>
    <source>
        <strain evidence="1 2">DSM 12408</strain>
    </source>
</reference>